<dbReference type="GO" id="GO:0015293">
    <property type="term" value="F:symporter activity"/>
    <property type="evidence" value="ECO:0007669"/>
    <property type="project" value="UniProtKB-KW"/>
</dbReference>
<dbReference type="PROSITE" id="PS50850">
    <property type="entry name" value="MFS"/>
    <property type="match status" value="1"/>
</dbReference>
<sequence>MVMQQSGWARVKMIAAASAGNALEFYDFIVYGFFANALAQAFFPGHDQTSRLLLTFGAFGVSFFARPVGALLLGELADTKGRAFCMIVAVCLMSFASLMMALWPGYNQIGLVAPLGILVARLVQGFALGGEFGSSTALMIEHSAGQEAHAASFQGVSQNVAGLLATGVAWILSFHTEGWFGIQNFRIAFGLGAVAGLAVLILRRKLEDAPSFKEQKKVSLKRDPVPFGPIIIAAGMVAIGTVQTYLALYLPTYATNQLHMQAHTALADIFLLYMILMAIVPFRLLFARLFDAGQNSLYMVLSCVLMAALSYPAFAILEHWPGGITLFCLPVLFNLVALPYIAPLNGFMGLVFPIRGRGVGLSTGYSIGIALFGGTAPFIFTWLIALTGDPRSPALYLIIATVITLAAIIAANRELRRQKTPQAEF</sequence>
<dbReference type="InterPro" id="IPR020846">
    <property type="entry name" value="MFS_dom"/>
</dbReference>
<feature type="transmembrane region" description="Helical" evidence="8">
    <location>
        <begin position="393"/>
        <end position="411"/>
    </location>
</feature>
<dbReference type="Proteomes" id="UP000032668">
    <property type="component" value="Unassembled WGS sequence"/>
</dbReference>
<feature type="transmembrane region" description="Helical" evidence="8">
    <location>
        <begin position="270"/>
        <end position="290"/>
    </location>
</feature>
<evidence type="ECO:0000256" key="4">
    <source>
        <dbReference type="ARBA" id="ARBA00022692"/>
    </source>
</evidence>
<gene>
    <name evidence="10" type="ORF">Aam_020_056</name>
</gene>
<keyword evidence="5" id="KW-0769">Symport</keyword>
<feature type="transmembrane region" description="Helical" evidence="8">
    <location>
        <begin position="150"/>
        <end position="173"/>
    </location>
</feature>
<feature type="transmembrane region" description="Helical" evidence="8">
    <location>
        <begin position="109"/>
        <end position="129"/>
    </location>
</feature>
<evidence type="ECO:0000259" key="9">
    <source>
        <dbReference type="PROSITE" id="PS50850"/>
    </source>
</evidence>
<dbReference type="Pfam" id="PF07690">
    <property type="entry name" value="MFS_1"/>
    <property type="match status" value="1"/>
</dbReference>
<keyword evidence="6 8" id="KW-1133">Transmembrane helix</keyword>
<evidence type="ECO:0000256" key="8">
    <source>
        <dbReference type="SAM" id="Phobius"/>
    </source>
</evidence>
<dbReference type="GO" id="GO:0005886">
    <property type="term" value="C:plasma membrane"/>
    <property type="evidence" value="ECO:0007669"/>
    <property type="project" value="UniProtKB-SubCell"/>
</dbReference>
<protein>
    <submittedName>
        <fullName evidence="10">Sugar transporter transmembrane protein</fullName>
    </submittedName>
</protein>
<accession>A0A0D6PCA8</accession>
<evidence type="ECO:0000256" key="5">
    <source>
        <dbReference type="ARBA" id="ARBA00022847"/>
    </source>
</evidence>
<evidence type="ECO:0000256" key="1">
    <source>
        <dbReference type="ARBA" id="ARBA00004651"/>
    </source>
</evidence>
<dbReference type="STRING" id="1120923.SAMN02746095_00287"/>
<feature type="transmembrane region" description="Helical" evidence="8">
    <location>
        <begin position="363"/>
        <end position="387"/>
    </location>
</feature>
<keyword evidence="2" id="KW-0813">Transport</keyword>
<keyword evidence="4 8" id="KW-0812">Transmembrane</keyword>
<evidence type="ECO:0000313" key="11">
    <source>
        <dbReference type="Proteomes" id="UP000032668"/>
    </source>
</evidence>
<name>A0A0D6PCA8_9PROT</name>
<feature type="transmembrane region" description="Helical" evidence="8">
    <location>
        <begin position="52"/>
        <end position="72"/>
    </location>
</feature>
<dbReference type="SUPFAM" id="SSF103473">
    <property type="entry name" value="MFS general substrate transporter"/>
    <property type="match status" value="1"/>
</dbReference>
<reference evidence="10 11" key="1">
    <citation type="submission" date="2012-11" db="EMBL/GenBank/DDBJ databases">
        <title>Whole genome sequence of Acidocella aminolytica 101 = DSM 11237.</title>
        <authorList>
            <person name="Azuma Y."/>
            <person name="Higashiura N."/>
            <person name="Hirakawa H."/>
            <person name="Matsushita K."/>
        </authorList>
    </citation>
    <scope>NUCLEOTIDE SEQUENCE [LARGE SCALE GENOMIC DNA]</scope>
    <source>
        <strain evidence="11">101 / DSM 11237</strain>
    </source>
</reference>
<keyword evidence="10" id="KW-0762">Sugar transport</keyword>
<dbReference type="RefSeq" id="WP_048877752.1">
    <property type="nucleotide sequence ID" value="NZ_BANC01000020.1"/>
</dbReference>
<evidence type="ECO:0000256" key="7">
    <source>
        <dbReference type="ARBA" id="ARBA00023136"/>
    </source>
</evidence>
<feature type="transmembrane region" description="Helical" evidence="8">
    <location>
        <begin position="224"/>
        <end position="250"/>
    </location>
</feature>
<comment type="caution">
    <text evidence="10">The sequence shown here is derived from an EMBL/GenBank/DDBJ whole genome shotgun (WGS) entry which is preliminary data.</text>
</comment>
<feature type="domain" description="Major facilitator superfamily (MFS) profile" evidence="9">
    <location>
        <begin position="13"/>
        <end position="418"/>
    </location>
</feature>
<feature type="transmembrane region" description="Helical" evidence="8">
    <location>
        <begin position="84"/>
        <end position="103"/>
    </location>
</feature>
<comment type="subcellular location">
    <subcellularLocation>
        <location evidence="1">Cell membrane</location>
        <topology evidence="1">Multi-pass membrane protein</topology>
    </subcellularLocation>
</comment>
<proteinExistence type="predicted"/>
<dbReference type="EMBL" id="BANC01000020">
    <property type="protein sequence ID" value="GAN79292.1"/>
    <property type="molecule type" value="Genomic_DNA"/>
</dbReference>
<dbReference type="InterPro" id="IPR051084">
    <property type="entry name" value="H+-coupled_symporters"/>
</dbReference>
<feature type="transmembrane region" description="Helical" evidence="8">
    <location>
        <begin position="297"/>
        <end position="317"/>
    </location>
</feature>
<dbReference type="OrthoDB" id="9783227at2"/>
<evidence type="ECO:0000256" key="2">
    <source>
        <dbReference type="ARBA" id="ARBA00022448"/>
    </source>
</evidence>
<feature type="transmembrane region" description="Helical" evidence="8">
    <location>
        <begin position="185"/>
        <end position="203"/>
    </location>
</feature>
<dbReference type="AlphaFoldDB" id="A0A0D6PCA8"/>
<dbReference type="PANTHER" id="PTHR43528:SF8">
    <property type="entry name" value="BLR0239 PROTEIN"/>
    <property type="match status" value="1"/>
</dbReference>
<keyword evidence="3" id="KW-1003">Cell membrane</keyword>
<evidence type="ECO:0000256" key="6">
    <source>
        <dbReference type="ARBA" id="ARBA00022989"/>
    </source>
</evidence>
<dbReference type="InterPro" id="IPR011701">
    <property type="entry name" value="MFS"/>
</dbReference>
<evidence type="ECO:0000313" key="10">
    <source>
        <dbReference type="EMBL" id="GAN79292.1"/>
    </source>
</evidence>
<keyword evidence="11" id="KW-1185">Reference proteome</keyword>
<organism evidence="10 11">
    <name type="scientific">Acidocella aminolytica 101 = DSM 11237</name>
    <dbReference type="NCBI Taxonomy" id="1120923"/>
    <lineage>
        <taxon>Bacteria</taxon>
        <taxon>Pseudomonadati</taxon>
        <taxon>Pseudomonadota</taxon>
        <taxon>Alphaproteobacteria</taxon>
        <taxon>Acetobacterales</taxon>
        <taxon>Acidocellaceae</taxon>
        <taxon>Acidocella</taxon>
    </lineage>
</organism>
<keyword evidence="7 8" id="KW-0472">Membrane</keyword>
<dbReference type="PANTHER" id="PTHR43528">
    <property type="entry name" value="ALPHA-KETOGLUTARATE PERMEASE"/>
    <property type="match status" value="1"/>
</dbReference>
<dbReference type="Gene3D" id="1.20.1250.20">
    <property type="entry name" value="MFS general substrate transporter like domains"/>
    <property type="match status" value="1"/>
</dbReference>
<evidence type="ECO:0000256" key="3">
    <source>
        <dbReference type="ARBA" id="ARBA00022475"/>
    </source>
</evidence>
<dbReference type="InterPro" id="IPR036259">
    <property type="entry name" value="MFS_trans_sf"/>
</dbReference>